<protein>
    <submittedName>
        <fullName evidence="2">Uncharacterized protein</fullName>
    </submittedName>
</protein>
<reference evidence="3" key="1">
    <citation type="journal article" date="2014" name="Nat. Genet.">
        <title>A reference genome for common bean and genome-wide analysis of dual domestications.</title>
        <authorList>
            <person name="Schmutz J."/>
            <person name="McClean P.E."/>
            <person name="Mamidi S."/>
            <person name="Wu G.A."/>
            <person name="Cannon S.B."/>
            <person name="Grimwood J."/>
            <person name="Jenkins J."/>
            <person name="Shu S."/>
            <person name="Song Q."/>
            <person name="Chavarro C."/>
            <person name="Torres-Torres M."/>
            <person name="Geffroy V."/>
            <person name="Moghaddam S.M."/>
            <person name="Gao D."/>
            <person name="Abernathy B."/>
            <person name="Barry K."/>
            <person name="Blair M."/>
            <person name="Brick M.A."/>
            <person name="Chovatia M."/>
            <person name="Gepts P."/>
            <person name="Goodstein D.M."/>
            <person name="Gonzales M."/>
            <person name="Hellsten U."/>
            <person name="Hyten D.L."/>
            <person name="Jia G."/>
            <person name="Kelly J.D."/>
            <person name="Kudrna D."/>
            <person name="Lee R."/>
            <person name="Richard M.M."/>
            <person name="Miklas P.N."/>
            <person name="Osorno J.M."/>
            <person name="Rodrigues J."/>
            <person name="Thareau V."/>
            <person name="Urrea C.A."/>
            <person name="Wang M."/>
            <person name="Yu Y."/>
            <person name="Zhang M."/>
            <person name="Wing R.A."/>
            <person name="Cregan P.B."/>
            <person name="Rokhsar D.S."/>
            <person name="Jackson S.A."/>
        </authorList>
    </citation>
    <scope>NUCLEOTIDE SEQUENCE [LARGE SCALE GENOMIC DNA]</scope>
    <source>
        <strain evidence="3">cv. G19833</strain>
    </source>
</reference>
<dbReference type="AlphaFoldDB" id="V7ALI0"/>
<dbReference type="OrthoDB" id="1436877at2759"/>
<sequence length="194" mass="22162">MCGFDFITKRLVPNHPSAYYTDLHQEHSSNHQGSSSTSSCQRGDNALVLQSQKSSWPEILSTFDGTVQNQLKHEVEEIQKSKKELEDANLKVAQLEAKLSEMAQDRDDALGKLQRTVEDYARHRDERHAANRAWEYTENMLQDRISTLNTALETVKDESGRCFVEGFNGALEQFHVLYPHLDTSTFDPFKSVDQ</sequence>
<evidence type="ECO:0000313" key="2">
    <source>
        <dbReference type="EMBL" id="ESW05698.1"/>
    </source>
</evidence>
<organism evidence="2 3">
    <name type="scientific">Phaseolus vulgaris</name>
    <name type="common">Kidney bean</name>
    <name type="synonym">French bean</name>
    <dbReference type="NCBI Taxonomy" id="3885"/>
    <lineage>
        <taxon>Eukaryota</taxon>
        <taxon>Viridiplantae</taxon>
        <taxon>Streptophyta</taxon>
        <taxon>Embryophyta</taxon>
        <taxon>Tracheophyta</taxon>
        <taxon>Spermatophyta</taxon>
        <taxon>Magnoliopsida</taxon>
        <taxon>eudicotyledons</taxon>
        <taxon>Gunneridae</taxon>
        <taxon>Pentapetalae</taxon>
        <taxon>rosids</taxon>
        <taxon>fabids</taxon>
        <taxon>Fabales</taxon>
        <taxon>Fabaceae</taxon>
        <taxon>Papilionoideae</taxon>
        <taxon>50 kb inversion clade</taxon>
        <taxon>NPAAA clade</taxon>
        <taxon>indigoferoid/millettioid clade</taxon>
        <taxon>Phaseoleae</taxon>
        <taxon>Phaseolus</taxon>
    </lineage>
</organism>
<feature type="coiled-coil region" evidence="1">
    <location>
        <begin position="68"/>
        <end position="112"/>
    </location>
</feature>
<accession>V7ALI0</accession>
<evidence type="ECO:0000313" key="3">
    <source>
        <dbReference type="Proteomes" id="UP000000226"/>
    </source>
</evidence>
<proteinExistence type="predicted"/>
<dbReference type="SMR" id="V7ALI0"/>
<keyword evidence="3" id="KW-1185">Reference proteome</keyword>
<dbReference type="Gramene" id="ESW05698">
    <property type="protein sequence ID" value="ESW05698"/>
    <property type="gene ID" value="PHAVU_011G201800g"/>
</dbReference>
<dbReference type="Proteomes" id="UP000000226">
    <property type="component" value="Chromosome 11"/>
</dbReference>
<dbReference type="EMBL" id="CM002298">
    <property type="protein sequence ID" value="ESW05698.1"/>
    <property type="molecule type" value="Genomic_DNA"/>
</dbReference>
<name>V7ALI0_PHAVU</name>
<evidence type="ECO:0000256" key="1">
    <source>
        <dbReference type="SAM" id="Coils"/>
    </source>
</evidence>
<gene>
    <name evidence="2" type="ORF">PHAVU_011G201800g</name>
</gene>
<keyword evidence="1" id="KW-0175">Coiled coil</keyword>